<proteinExistence type="predicted"/>
<comment type="caution">
    <text evidence="1">The sequence shown here is derived from an EMBL/GenBank/DDBJ whole genome shotgun (WGS) entry which is preliminary data.</text>
</comment>
<organism evidence="1 2">
    <name type="scientific">Lactuca virosa</name>
    <dbReference type="NCBI Taxonomy" id="75947"/>
    <lineage>
        <taxon>Eukaryota</taxon>
        <taxon>Viridiplantae</taxon>
        <taxon>Streptophyta</taxon>
        <taxon>Embryophyta</taxon>
        <taxon>Tracheophyta</taxon>
        <taxon>Spermatophyta</taxon>
        <taxon>Magnoliopsida</taxon>
        <taxon>eudicotyledons</taxon>
        <taxon>Gunneridae</taxon>
        <taxon>Pentapetalae</taxon>
        <taxon>asterids</taxon>
        <taxon>campanulids</taxon>
        <taxon>Asterales</taxon>
        <taxon>Asteraceae</taxon>
        <taxon>Cichorioideae</taxon>
        <taxon>Cichorieae</taxon>
        <taxon>Lactucinae</taxon>
        <taxon>Lactuca</taxon>
    </lineage>
</organism>
<accession>A0AAU9NNH4</accession>
<sequence>MFIGQKVPWSSDSTVIRMPISSKFIEEGTECEWTEIKLIFENFIKHASRTLVFLKFVYEVSLSTWEEKEPQSSQDFLIYVDSSHTLCLACSLLSI</sequence>
<dbReference type="PANTHER" id="PTHR15600">
    <property type="entry name" value="SACSIN"/>
    <property type="match status" value="1"/>
</dbReference>
<dbReference type="GO" id="GO:0030544">
    <property type="term" value="F:Hsp70 protein binding"/>
    <property type="evidence" value="ECO:0007669"/>
    <property type="project" value="TreeGrafter"/>
</dbReference>
<dbReference type="EMBL" id="CAKMRJ010004787">
    <property type="protein sequence ID" value="CAH1439397.1"/>
    <property type="molecule type" value="Genomic_DNA"/>
</dbReference>
<protein>
    <submittedName>
        <fullName evidence="1">Uncharacterized protein</fullName>
    </submittedName>
</protein>
<evidence type="ECO:0000313" key="1">
    <source>
        <dbReference type="EMBL" id="CAH1439397.1"/>
    </source>
</evidence>
<name>A0AAU9NNH4_9ASTR</name>
<dbReference type="PANTHER" id="PTHR15600:SF42">
    <property type="entry name" value="SACSIN"/>
    <property type="match status" value="1"/>
</dbReference>
<dbReference type="AlphaFoldDB" id="A0AAU9NNH4"/>
<dbReference type="InterPro" id="IPR052972">
    <property type="entry name" value="Sacsin_chaperone_reg"/>
</dbReference>
<reference evidence="1 2" key="1">
    <citation type="submission" date="2022-01" db="EMBL/GenBank/DDBJ databases">
        <authorList>
            <person name="Xiong W."/>
            <person name="Schranz E."/>
        </authorList>
    </citation>
    <scope>NUCLEOTIDE SEQUENCE [LARGE SCALE GENOMIC DNA]</scope>
</reference>
<dbReference type="Proteomes" id="UP001157418">
    <property type="component" value="Unassembled WGS sequence"/>
</dbReference>
<evidence type="ECO:0000313" key="2">
    <source>
        <dbReference type="Proteomes" id="UP001157418"/>
    </source>
</evidence>
<keyword evidence="2" id="KW-1185">Reference proteome</keyword>
<gene>
    <name evidence="1" type="ORF">LVIROSA_LOCUS25591</name>
</gene>